<keyword evidence="2" id="KW-1185">Reference proteome</keyword>
<comment type="caution">
    <text evidence="1">The sequence shown here is derived from an EMBL/GenBank/DDBJ whole genome shotgun (WGS) entry which is preliminary data.</text>
</comment>
<evidence type="ECO:0000313" key="2">
    <source>
        <dbReference type="Proteomes" id="UP001596043"/>
    </source>
</evidence>
<dbReference type="RefSeq" id="WP_379983079.1">
    <property type="nucleotide sequence ID" value="NZ_JBHSFV010000058.1"/>
</dbReference>
<dbReference type="Proteomes" id="UP001596043">
    <property type="component" value="Unassembled WGS sequence"/>
</dbReference>
<accession>A0ABV9I2T4</accession>
<name>A0ABV9I2T4_9FLAO</name>
<proteinExistence type="predicted"/>
<dbReference type="NCBIfam" id="TIGR04131">
    <property type="entry name" value="Bac_Flav_CTERM"/>
    <property type="match status" value="1"/>
</dbReference>
<feature type="non-terminal residue" evidence="1">
    <location>
        <position position="1"/>
    </location>
</feature>
<gene>
    <name evidence="1" type="ORF">ACFO3O_22610</name>
</gene>
<dbReference type="EMBL" id="JBHSFV010000058">
    <property type="protein sequence ID" value="MFC4636707.1"/>
    <property type="molecule type" value="Genomic_DNA"/>
</dbReference>
<protein>
    <submittedName>
        <fullName evidence="1">T9SS type B sorting domain-containing protein</fullName>
    </submittedName>
</protein>
<sequence>ITSCDYVAEASYVAVSAPVFEAVVLESSFNPGGVYTVEVQNITGFNSNPEDFEFALDDGPFQSSTTFTGVTPGEHTIFGRRISGDCSISEVEFGIIDYPRFFTPNQDGFHDTWNIIGIGVEPNLNAQIYIFDRFGKLLKQLSPTSEGWDGTFNGQPMISDDYWFRVNYTEPDGLGTQREFVGHFTLKR</sequence>
<dbReference type="InterPro" id="IPR026341">
    <property type="entry name" value="T9SS_type_B"/>
</dbReference>
<reference evidence="2" key="1">
    <citation type="journal article" date="2019" name="Int. J. Syst. Evol. Microbiol.">
        <title>The Global Catalogue of Microorganisms (GCM) 10K type strain sequencing project: providing services to taxonomists for standard genome sequencing and annotation.</title>
        <authorList>
            <consortium name="The Broad Institute Genomics Platform"/>
            <consortium name="The Broad Institute Genome Sequencing Center for Infectious Disease"/>
            <person name="Wu L."/>
            <person name="Ma J."/>
        </authorList>
    </citation>
    <scope>NUCLEOTIDE SEQUENCE [LARGE SCALE GENOMIC DNA]</scope>
    <source>
        <strain evidence="2">YJ-61-S</strain>
    </source>
</reference>
<dbReference type="Pfam" id="PF13585">
    <property type="entry name" value="CHU_C"/>
    <property type="match status" value="1"/>
</dbReference>
<evidence type="ECO:0000313" key="1">
    <source>
        <dbReference type="EMBL" id="MFC4636707.1"/>
    </source>
</evidence>
<organism evidence="1 2">
    <name type="scientific">Dokdonia ponticola</name>
    <dbReference type="NCBI Taxonomy" id="2041041"/>
    <lineage>
        <taxon>Bacteria</taxon>
        <taxon>Pseudomonadati</taxon>
        <taxon>Bacteroidota</taxon>
        <taxon>Flavobacteriia</taxon>
        <taxon>Flavobacteriales</taxon>
        <taxon>Flavobacteriaceae</taxon>
        <taxon>Dokdonia</taxon>
    </lineage>
</organism>